<comment type="caution">
    <text evidence="1">The sequence shown here is derived from an EMBL/GenBank/DDBJ whole genome shotgun (WGS) entry which is preliminary data.</text>
</comment>
<dbReference type="GO" id="GO:0003677">
    <property type="term" value="F:DNA binding"/>
    <property type="evidence" value="ECO:0007669"/>
    <property type="project" value="UniProtKB-KW"/>
</dbReference>
<dbReference type="EMBL" id="JACHEN010000009">
    <property type="protein sequence ID" value="MBB6215631.1"/>
    <property type="molecule type" value="Genomic_DNA"/>
</dbReference>
<dbReference type="Proteomes" id="UP000579281">
    <property type="component" value="Unassembled WGS sequence"/>
</dbReference>
<dbReference type="InterPro" id="IPR008003">
    <property type="entry name" value="DUF739"/>
</dbReference>
<dbReference type="RefSeq" id="WP_184310096.1">
    <property type="nucleotide sequence ID" value="NZ_JACHEN010000009.1"/>
</dbReference>
<dbReference type="CDD" id="cd00093">
    <property type="entry name" value="HTH_XRE"/>
    <property type="match status" value="1"/>
</dbReference>
<evidence type="ECO:0000313" key="2">
    <source>
        <dbReference type="Proteomes" id="UP000579281"/>
    </source>
</evidence>
<evidence type="ECO:0000313" key="1">
    <source>
        <dbReference type="EMBL" id="MBB6215631.1"/>
    </source>
</evidence>
<organism evidence="1 2">
    <name type="scientific">Anaerosolibacter carboniphilus</name>
    <dbReference type="NCBI Taxonomy" id="1417629"/>
    <lineage>
        <taxon>Bacteria</taxon>
        <taxon>Bacillati</taxon>
        <taxon>Bacillota</taxon>
        <taxon>Clostridia</taxon>
        <taxon>Peptostreptococcales</taxon>
        <taxon>Thermotaleaceae</taxon>
        <taxon>Anaerosolibacter</taxon>
    </lineage>
</organism>
<dbReference type="SUPFAM" id="SSF47413">
    <property type="entry name" value="lambda repressor-like DNA-binding domains"/>
    <property type="match status" value="1"/>
</dbReference>
<gene>
    <name evidence="1" type="ORF">HNQ80_001720</name>
</gene>
<name>A0A841KQL2_9FIRM</name>
<keyword evidence="2" id="KW-1185">Reference proteome</keyword>
<keyword evidence="1" id="KW-0238">DNA-binding</keyword>
<dbReference type="InterPro" id="IPR001387">
    <property type="entry name" value="Cro/C1-type_HTH"/>
</dbReference>
<dbReference type="Pfam" id="PF05339">
    <property type="entry name" value="DUF739"/>
    <property type="match status" value="1"/>
</dbReference>
<dbReference type="AlphaFoldDB" id="A0A841KQL2"/>
<protein>
    <submittedName>
        <fullName evidence="1">DNA-binding Xre family transcriptional regulator</fullName>
    </submittedName>
</protein>
<accession>A0A841KQL2</accession>
<sequence>MKKTQKRKRFVELQALKGLIREKKSSYRKLSVSIGIATNTLSDKINGFYCFGADEIDKIVDELEIEVSDIGKYFFPQKCSNYTKKNIQQSVCREVKEAR</sequence>
<proteinExistence type="predicted"/>
<dbReference type="InterPro" id="IPR010982">
    <property type="entry name" value="Lambda_DNA-bd_dom_sf"/>
</dbReference>
<reference evidence="1 2" key="1">
    <citation type="submission" date="2020-08" db="EMBL/GenBank/DDBJ databases">
        <title>Genomic Encyclopedia of Type Strains, Phase IV (KMG-IV): sequencing the most valuable type-strain genomes for metagenomic binning, comparative biology and taxonomic classification.</title>
        <authorList>
            <person name="Goeker M."/>
        </authorList>
    </citation>
    <scope>NUCLEOTIDE SEQUENCE [LARGE SCALE GENOMIC DNA]</scope>
    <source>
        <strain evidence="1 2">DSM 103526</strain>
    </source>
</reference>